<organism evidence="1 2">
    <name type="scientific">Paenalkalicoccus suaedae</name>
    <dbReference type="NCBI Taxonomy" id="2592382"/>
    <lineage>
        <taxon>Bacteria</taxon>
        <taxon>Bacillati</taxon>
        <taxon>Bacillota</taxon>
        <taxon>Bacilli</taxon>
        <taxon>Bacillales</taxon>
        <taxon>Bacillaceae</taxon>
        <taxon>Paenalkalicoccus</taxon>
    </lineage>
</organism>
<name>A0A856M7R0_9BACI</name>
<dbReference type="RefSeq" id="WP_013603263.1">
    <property type="nucleotide sequence ID" value="NZ_CP041370.1"/>
</dbReference>
<evidence type="ECO:0000313" key="1">
    <source>
        <dbReference type="EMBL" id="QDK92290.1"/>
    </source>
</evidence>
<dbReference type="AlphaFoldDB" id="A0A856M7R0"/>
<dbReference type="KEGG" id="psua:FLK61_00295"/>
<geneLocation type="plasmid" evidence="1 2">
    <name>unnamed1</name>
</geneLocation>
<protein>
    <submittedName>
        <fullName evidence="1">Uncharacterized protein</fullName>
    </submittedName>
</protein>
<dbReference type="EMBL" id="CP041370">
    <property type="protein sequence ID" value="QDK92290.1"/>
    <property type="molecule type" value="Genomic_DNA"/>
</dbReference>
<keyword evidence="1" id="KW-0614">Plasmid</keyword>
<gene>
    <name evidence="1" type="ORF">FLK61_00295</name>
</gene>
<dbReference type="Proteomes" id="UP000318138">
    <property type="component" value="Plasmid unnamed1"/>
</dbReference>
<reference evidence="1 2" key="1">
    <citation type="submission" date="2019-07" db="EMBL/GenBank/DDBJ databases">
        <title>Bacillus alkalisoli sp. nov. isolated from saline soil.</title>
        <authorList>
            <person name="Sun J.-Q."/>
            <person name="Xu L."/>
        </authorList>
    </citation>
    <scope>NUCLEOTIDE SEQUENCE [LARGE SCALE GENOMIC DNA]</scope>
    <source>
        <strain evidence="1 2">M4U3P1</strain>
        <plasmid evidence="1 2">unnamed1</plasmid>
    </source>
</reference>
<sequence length="83" mass="9470">MESSKKSSQEPGFITIWGRAGISFKLTNEEMHKIHADPDCFSSIMTVVLSEKRYEFDGETYFPEEAGENEVLYTDNVTSEFCC</sequence>
<evidence type="ECO:0000313" key="2">
    <source>
        <dbReference type="Proteomes" id="UP000318138"/>
    </source>
</evidence>
<proteinExistence type="predicted"/>
<keyword evidence="2" id="KW-1185">Reference proteome</keyword>
<accession>A0A856M7R0</accession>
<dbReference type="GeneID" id="39574310"/>